<keyword evidence="3" id="KW-1185">Reference proteome</keyword>
<feature type="transmembrane region" description="Helical" evidence="1">
    <location>
        <begin position="213"/>
        <end position="236"/>
    </location>
</feature>
<evidence type="ECO:0000313" key="3">
    <source>
        <dbReference type="Proteomes" id="UP000198815"/>
    </source>
</evidence>
<feature type="transmembrane region" description="Helical" evidence="1">
    <location>
        <begin position="152"/>
        <end position="172"/>
    </location>
</feature>
<keyword evidence="1" id="KW-0472">Membrane</keyword>
<accession>A0A1H9RVM4</accession>
<organism evidence="2 3">
    <name type="scientific">Propionibacterium cyclohexanicum</name>
    <dbReference type="NCBI Taxonomy" id="64702"/>
    <lineage>
        <taxon>Bacteria</taxon>
        <taxon>Bacillati</taxon>
        <taxon>Actinomycetota</taxon>
        <taxon>Actinomycetes</taxon>
        <taxon>Propionibacteriales</taxon>
        <taxon>Propionibacteriaceae</taxon>
        <taxon>Propionibacterium</taxon>
    </lineage>
</organism>
<gene>
    <name evidence="2" type="ORF">SAMN05443377_10978</name>
</gene>
<feature type="transmembrane region" description="Helical" evidence="1">
    <location>
        <begin position="242"/>
        <end position="262"/>
    </location>
</feature>
<name>A0A1H9RVM4_9ACTN</name>
<dbReference type="RefSeq" id="WP_091969003.1">
    <property type="nucleotide sequence ID" value="NZ_FOGZ01000009.1"/>
</dbReference>
<proteinExistence type="predicted"/>
<dbReference type="Proteomes" id="UP000198815">
    <property type="component" value="Unassembled WGS sequence"/>
</dbReference>
<evidence type="ECO:0000256" key="1">
    <source>
        <dbReference type="SAM" id="Phobius"/>
    </source>
</evidence>
<keyword evidence="1" id="KW-0812">Transmembrane</keyword>
<reference evidence="2 3" key="1">
    <citation type="submission" date="2016-10" db="EMBL/GenBank/DDBJ databases">
        <authorList>
            <person name="de Groot N.N."/>
        </authorList>
    </citation>
    <scope>NUCLEOTIDE SEQUENCE [LARGE SCALE GENOMIC DNA]</scope>
    <source>
        <strain evidence="2 3">DSM 16859</strain>
    </source>
</reference>
<sequence length="281" mass="29776">MVTQESGPVQIAHLDPVTGCGPRLTTAAGQLTVGMDGLDDLVFSIGDAREQIGLLTEYRTQVTTPDGVDTEYRGILLRCLDGRAHVWLTNVPADVVVYRHEDVVQFCEQAGLRHDEMRFDYAALLRISAKARRVGHGTGQVSRYAESLGRAGSAFIVLGTLLAFSALALGLIPHPTNAPGPIAAVAVGFIVVVFGFSWLGLRLAARPVARRRATLWVGAAVVALIVTIACGFAGVHLAALNVLATCLIPAGVFLWLIGIPLLPWSLDAIAPTDPQSPTGRS</sequence>
<dbReference type="STRING" id="64702.SAMN05443377_10978"/>
<dbReference type="AlphaFoldDB" id="A0A1H9RVM4"/>
<evidence type="ECO:0000313" key="2">
    <source>
        <dbReference type="EMBL" id="SER76687.1"/>
    </source>
</evidence>
<keyword evidence="1" id="KW-1133">Transmembrane helix</keyword>
<protein>
    <submittedName>
        <fullName evidence="2">Uncharacterized protein</fullName>
    </submittedName>
</protein>
<dbReference type="EMBL" id="FOGZ01000009">
    <property type="protein sequence ID" value="SER76687.1"/>
    <property type="molecule type" value="Genomic_DNA"/>
</dbReference>
<feature type="transmembrane region" description="Helical" evidence="1">
    <location>
        <begin position="178"/>
        <end position="201"/>
    </location>
</feature>